<keyword evidence="2" id="KW-1133">Transmembrane helix</keyword>
<accession>A0AAN1WJI7</accession>
<proteinExistence type="inferred from homology"/>
<gene>
    <name evidence="3" type="ORF">MARGE09_P2971</name>
</gene>
<dbReference type="PANTHER" id="PTHR18964:SF149">
    <property type="entry name" value="BIFUNCTIONAL UDP-N-ACETYLGLUCOSAMINE 2-EPIMERASE_N-ACETYLMANNOSAMINE KINASE"/>
    <property type="match status" value="1"/>
</dbReference>
<keyword evidence="4" id="KW-1185">Reference proteome</keyword>
<dbReference type="Gene3D" id="3.30.420.40">
    <property type="match status" value="2"/>
</dbReference>
<feature type="transmembrane region" description="Helical" evidence="2">
    <location>
        <begin position="12"/>
        <end position="31"/>
    </location>
</feature>
<organism evidence="3 4">
    <name type="scientific">Marinagarivorans cellulosilyticus</name>
    <dbReference type="NCBI Taxonomy" id="2721545"/>
    <lineage>
        <taxon>Bacteria</taxon>
        <taxon>Pseudomonadati</taxon>
        <taxon>Pseudomonadota</taxon>
        <taxon>Gammaproteobacteria</taxon>
        <taxon>Cellvibrionales</taxon>
        <taxon>Cellvibrionaceae</taxon>
        <taxon>Marinagarivorans</taxon>
    </lineage>
</organism>
<dbReference type="SUPFAM" id="SSF46785">
    <property type="entry name" value="Winged helix' DNA-binding domain"/>
    <property type="match status" value="1"/>
</dbReference>
<evidence type="ECO:0000256" key="2">
    <source>
        <dbReference type="SAM" id="Phobius"/>
    </source>
</evidence>
<dbReference type="AlphaFoldDB" id="A0AAN1WJI7"/>
<evidence type="ECO:0000313" key="3">
    <source>
        <dbReference type="EMBL" id="BCD98770.1"/>
    </source>
</evidence>
<reference evidence="3 4" key="1">
    <citation type="journal article" date="2022" name="IScience">
        <title>An ultrasensitive nanofiber-based assay for enzymatic hydrolysis and deep-sea microbial degradation of cellulose.</title>
        <authorList>
            <person name="Tsudome M."/>
            <person name="Tachioka M."/>
            <person name="Miyazaki M."/>
            <person name="Uchimura K."/>
            <person name="Tsuda M."/>
            <person name="Takaki Y."/>
            <person name="Deguchi S."/>
        </authorList>
    </citation>
    <scope>NUCLEOTIDE SEQUENCE [LARGE SCALE GENOMIC DNA]</scope>
    <source>
        <strain evidence="3 4">GE09</strain>
    </source>
</reference>
<evidence type="ECO:0000256" key="1">
    <source>
        <dbReference type="ARBA" id="ARBA00006479"/>
    </source>
</evidence>
<evidence type="ECO:0000313" key="4">
    <source>
        <dbReference type="Proteomes" id="UP001320119"/>
    </source>
</evidence>
<dbReference type="SUPFAM" id="SSF53067">
    <property type="entry name" value="Actin-like ATPase domain"/>
    <property type="match status" value="1"/>
</dbReference>
<keyword evidence="2" id="KW-0472">Membrane</keyword>
<dbReference type="InterPro" id="IPR043129">
    <property type="entry name" value="ATPase_NBD"/>
</dbReference>
<evidence type="ECO:0008006" key="5">
    <source>
        <dbReference type="Google" id="ProtNLM"/>
    </source>
</evidence>
<protein>
    <recommendedName>
        <fullName evidence="5">ROK family protein</fullName>
    </recommendedName>
</protein>
<keyword evidence="2" id="KW-0812">Transmembrane</keyword>
<name>A0AAN1WJI7_9GAMM</name>
<dbReference type="Proteomes" id="UP001320119">
    <property type="component" value="Chromosome"/>
</dbReference>
<dbReference type="InterPro" id="IPR000600">
    <property type="entry name" value="ROK"/>
</dbReference>
<dbReference type="EMBL" id="AP023086">
    <property type="protein sequence ID" value="BCD98770.1"/>
    <property type="molecule type" value="Genomic_DNA"/>
</dbReference>
<dbReference type="KEGG" id="marq:MARGE09_P2971"/>
<dbReference type="PANTHER" id="PTHR18964">
    <property type="entry name" value="ROK (REPRESSOR, ORF, KINASE) FAMILY"/>
    <property type="match status" value="1"/>
</dbReference>
<dbReference type="Pfam" id="PF00480">
    <property type="entry name" value="ROK"/>
    <property type="match status" value="1"/>
</dbReference>
<dbReference type="InterPro" id="IPR036388">
    <property type="entry name" value="WH-like_DNA-bd_sf"/>
</dbReference>
<comment type="similarity">
    <text evidence="1">Belongs to the ROK (NagC/XylR) family.</text>
</comment>
<dbReference type="InterPro" id="IPR036390">
    <property type="entry name" value="WH_DNA-bd_sf"/>
</dbReference>
<sequence>MLRQHHRESKANLARLAGLTAAAIGGIVTALEEKGLIRNVGKIQGDMGKPATLYALLPEGAYGIGVSINRGYIETIFMDFVGQVVASKKHRVILPAPQAVLTLVLDDIASMAESLSSDITSRLVGIGVAQPYNISSWSNDNQDWLAWDDFDLASNLSKAIGLPAQMQNDANAGAIAELIYGEKPAANDFLYFYFGSPMVRSLGGAAVLDGECRSGASGNAGDIGLMPMPVDGRYTKAINSEVEPQLLTHSCSLYSLVCYLRSLGAMVESHDDFDAYLRQYSADVDAWLEKCVFSLTIAVQSFQALVDVPEIIIDCEDADAVLIERIIADLNASLSACSKRGFVMPVVRKGSFGSQASAIGAATVPLDTCFSPK</sequence>
<dbReference type="Gene3D" id="1.10.10.10">
    <property type="entry name" value="Winged helix-like DNA-binding domain superfamily/Winged helix DNA-binding domain"/>
    <property type="match status" value="1"/>
</dbReference>